<feature type="domain" description="DUF1980" evidence="2">
    <location>
        <begin position="139"/>
        <end position="238"/>
    </location>
</feature>
<name>A0A1J0ABV3_9CYAN</name>
<gene>
    <name evidence="3" type="ORF">GlitD10_1108</name>
</gene>
<keyword evidence="1" id="KW-1133">Transmembrane helix</keyword>
<keyword evidence="4" id="KW-1185">Reference proteome</keyword>
<accession>A0A1J0ABV3</accession>
<dbReference type="STRING" id="1188229.GlitD10_1108"/>
<dbReference type="EMBL" id="CP017675">
    <property type="protein sequence ID" value="APB33428.1"/>
    <property type="molecule type" value="Genomic_DNA"/>
</dbReference>
<feature type="transmembrane region" description="Helical" evidence="1">
    <location>
        <begin position="6"/>
        <end position="21"/>
    </location>
</feature>
<evidence type="ECO:0000313" key="3">
    <source>
        <dbReference type="EMBL" id="APB33428.1"/>
    </source>
</evidence>
<dbReference type="RefSeq" id="WP_071454016.1">
    <property type="nucleotide sequence ID" value="NZ_CP017675.1"/>
</dbReference>
<sequence>MNGFDLLAIGAWGVLLLKYWLTGQLAVLIHPNYFPLTIGAGLLLVGLVGWQGWVRWREPGQPQALAEGSQLLPRSWGRFLLLSTAVVGLIVTPRPFNSQIALESGELLSMTRTMPQQFRPVNRPEARSLVDWVRLLNTYPEPDAYQGQKAKVQGFVVHPPDSPSNRFFIARFVVTCCAADAYPVGLPVDLPEAKTYQADTWLEIQGQMATGQVKGQRRLILQAAKITPIQPPANPYLY</sequence>
<feature type="transmembrane region" description="Helical" evidence="1">
    <location>
        <begin position="33"/>
        <end position="56"/>
    </location>
</feature>
<feature type="transmembrane region" description="Helical" evidence="1">
    <location>
        <begin position="76"/>
        <end position="92"/>
    </location>
</feature>
<dbReference type="NCBIfam" id="TIGR03943">
    <property type="entry name" value="TIGR03943 family putative permease subunit"/>
    <property type="match status" value="1"/>
</dbReference>
<evidence type="ECO:0000259" key="2">
    <source>
        <dbReference type="Pfam" id="PF21537"/>
    </source>
</evidence>
<dbReference type="AlphaFoldDB" id="A0A1J0ABV3"/>
<organism evidence="3 4">
    <name type="scientific">Gloeomargarita lithophora Alchichica-D10</name>
    <dbReference type="NCBI Taxonomy" id="1188229"/>
    <lineage>
        <taxon>Bacteria</taxon>
        <taxon>Bacillati</taxon>
        <taxon>Cyanobacteriota</taxon>
        <taxon>Cyanophyceae</taxon>
        <taxon>Gloeomargaritales</taxon>
        <taxon>Gloeomargaritaceae</taxon>
        <taxon>Gloeomargarita</taxon>
    </lineage>
</organism>
<dbReference type="OrthoDB" id="9770408at2"/>
<protein>
    <submittedName>
        <fullName evidence="3">Membrane protein</fullName>
    </submittedName>
</protein>
<dbReference type="InterPro" id="IPR048447">
    <property type="entry name" value="DUF1980_C"/>
</dbReference>
<reference evidence="3 4" key="1">
    <citation type="submission" date="2016-10" db="EMBL/GenBank/DDBJ databases">
        <title>Description of Gloeomargarita lithophora gen. nov., sp. nov., a thylakoid-bearing basal-branching cyanobacterium with intracellular carbonates, and proposal for Gloeomargaritales ord. nov.</title>
        <authorList>
            <person name="Moreira D."/>
            <person name="Tavera R."/>
            <person name="Benzerara K."/>
            <person name="Skouri-Panet F."/>
            <person name="Couradeau E."/>
            <person name="Gerard E."/>
            <person name="Loussert C."/>
            <person name="Novelo E."/>
            <person name="Zivanovic Y."/>
            <person name="Lopez-Garcia P."/>
        </authorList>
    </citation>
    <scope>NUCLEOTIDE SEQUENCE [LARGE SCALE GENOMIC DNA]</scope>
    <source>
        <strain evidence="3 4">D10</strain>
    </source>
</reference>
<evidence type="ECO:0000256" key="1">
    <source>
        <dbReference type="SAM" id="Phobius"/>
    </source>
</evidence>
<dbReference type="Pfam" id="PF21537">
    <property type="entry name" value="DUF1980_C"/>
    <property type="match status" value="1"/>
</dbReference>
<evidence type="ECO:0000313" key="4">
    <source>
        <dbReference type="Proteomes" id="UP000180235"/>
    </source>
</evidence>
<keyword evidence="1" id="KW-0812">Transmembrane</keyword>
<dbReference type="PANTHER" id="PTHR40047:SF1">
    <property type="entry name" value="UPF0703 PROTEIN YCGQ"/>
    <property type="match status" value="1"/>
</dbReference>
<keyword evidence="1" id="KW-0472">Membrane</keyword>
<dbReference type="InterPro" id="IPR052955">
    <property type="entry name" value="UPF0703_membrane_permease"/>
</dbReference>
<dbReference type="PANTHER" id="PTHR40047">
    <property type="entry name" value="UPF0703 PROTEIN YCGQ"/>
    <property type="match status" value="1"/>
</dbReference>
<dbReference type="Proteomes" id="UP000180235">
    <property type="component" value="Chromosome"/>
</dbReference>
<dbReference type="KEGG" id="glt:GlitD10_1108"/>
<proteinExistence type="predicted"/>
<dbReference type="InterPro" id="IPR015402">
    <property type="entry name" value="DUF1980"/>
</dbReference>